<proteinExistence type="predicted"/>
<dbReference type="EMBL" id="JAERQG010000002">
    <property type="protein sequence ID" value="MBL0765393.1"/>
    <property type="molecule type" value="Genomic_DNA"/>
</dbReference>
<sequence length="175" mass="19460">MKNLILLFVIAAVATLFSCNKDTIAPESEVFVGFQYDGVSYLTPQLKIEALGEVSPGLYEYDIILLSEGITIEQSVEGEKGYFLQMKVNSTHAEILNTGVYEFSETDQDGAFKEGLAVLDFETPATFGQVIQIVEGGLSVTEMHGKIEVMYTLETVDGKQITGLYTDFLDRWRVY</sequence>
<dbReference type="Proteomes" id="UP000642920">
    <property type="component" value="Unassembled WGS sequence"/>
</dbReference>
<evidence type="ECO:0008006" key="4">
    <source>
        <dbReference type="Google" id="ProtNLM"/>
    </source>
</evidence>
<organism evidence="2 3">
    <name type="scientific">Marivirga atlantica</name>
    <dbReference type="NCBI Taxonomy" id="1548457"/>
    <lineage>
        <taxon>Bacteria</taxon>
        <taxon>Pseudomonadati</taxon>
        <taxon>Bacteroidota</taxon>
        <taxon>Cytophagia</taxon>
        <taxon>Cytophagales</taxon>
        <taxon>Marivirgaceae</taxon>
        <taxon>Marivirga</taxon>
    </lineage>
</organism>
<name>A0A937DH13_9BACT</name>
<comment type="caution">
    <text evidence="2">The sequence shown here is derived from an EMBL/GenBank/DDBJ whole genome shotgun (WGS) entry which is preliminary data.</text>
</comment>
<feature type="signal peptide" evidence="1">
    <location>
        <begin position="1"/>
        <end position="18"/>
    </location>
</feature>
<reference evidence="2" key="1">
    <citation type="submission" date="2021-01" db="EMBL/GenBank/DDBJ databases">
        <title>Marivirga sp. nov., isolated from intertidal surface sediments.</title>
        <authorList>
            <person name="Zhang M."/>
        </authorList>
    </citation>
    <scope>NUCLEOTIDE SEQUENCE</scope>
    <source>
        <strain evidence="2">SM1354</strain>
    </source>
</reference>
<keyword evidence="3" id="KW-1185">Reference proteome</keyword>
<evidence type="ECO:0000313" key="3">
    <source>
        <dbReference type="Proteomes" id="UP000642920"/>
    </source>
</evidence>
<dbReference type="RefSeq" id="WP_201919959.1">
    <property type="nucleotide sequence ID" value="NZ_JAERQG010000002.1"/>
</dbReference>
<accession>A0A937DH13</accession>
<dbReference type="AlphaFoldDB" id="A0A937DH13"/>
<dbReference type="PROSITE" id="PS51257">
    <property type="entry name" value="PROKAR_LIPOPROTEIN"/>
    <property type="match status" value="1"/>
</dbReference>
<keyword evidence="1" id="KW-0732">Signal</keyword>
<gene>
    <name evidence="2" type="ORF">JKP34_09040</name>
</gene>
<feature type="chain" id="PRO_5036991741" description="DUF4843 domain-containing protein" evidence="1">
    <location>
        <begin position="19"/>
        <end position="175"/>
    </location>
</feature>
<evidence type="ECO:0000313" key="2">
    <source>
        <dbReference type="EMBL" id="MBL0765393.1"/>
    </source>
</evidence>
<evidence type="ECO:0000256" key="1">
    <source>
        <dbReference type="SAM" id="SignalP"/>
    </source>
</evidence>
<protein>
    <recommendedName>
        <fullName evidence="4">DUF4843 domain-containing protein</fullName>
    </recommendedName>
</protein>